<evidence type="ECO:0000313" key="7">
    <source>
        <dbReference type="Proteomes" id="UP001280121"/>
    </source>
</evidence>
<dbReference type="AlphaFoldDB" id="A0AAD9X792"/>
<dbReference type="PROSITE" id="PS51485">
    <property type="entry name" value="PHYTOCYANIN"/>
    <property type="match status" value="1"/>
</dbReference>
<keyword evidence="3" id="KW-0472">Membrane</keyword>
<dbReference type="Proteomes" id="UP001280121">
    <property type="component" value="Unassembled WGS sequence"/>
</dbReference>
<organism evidence="6 7">
    <name type="scientific">Dipteronia dyeriana</name>
    <dbReference type="NCBI Taxonomy" id="168575"/>
    <lineage>
        <taxon>Eukaryota</taxon>
        <taxon>Viridiplantae</taxon>
        <taxon>Streptophyta</taxon>
        <taxon>Embryophyta</taxon>
        <taxon>Tracheophyta</taxon>
        <taxon>Spermatophyta</taxon>
        <taxon>Magnoliopsida</taxon>
        <taxon>eudicotyledons</taxon>
        <taxon>Gunneridae</taxon>
        <taxon>Pentapetalae</taxon>
        <taxon>rosids</taxon>
        <taxon>malvids</taxon>
        <taxon>Sapindales</taxon>
        <taxon>Sapindaceae</taxon>
        <taxon>Hippocastanoideae</taxon>
        <taxon>Acereae</taxon>
        <taxon>Dipteronia</taxon>
    </lineage>
</organism>
<dbReference type="PANTHER" id="PTHR33021">
    <property type="entry name" value="BLUE COPPER PROTEIN"/>
    <property type="match status" value="1"/>
</dbReference>
<keyword evidence="7" id="KW-1185">Reference proteome</keyword>
<sequence>MAKFRLCCLMLLAFIGCFTVTTLAESRPHIVGGESFGWRVPNHDSFYQEWAASRNITVGDELVFIYSDTHNVIEVSKEDFEACTTEHPIEGKYKGPSTFVELTIPGNHYYICDFQQSCLKGMKLNITVMKKRYLHESLTDGDAESYPSRWIRILGTVCACLIIVVTFALVG</sequence>
<evidence type="ECO:0000256" key="3">
    <source>
        <dbReference type="SAM" id="Phobius"/>
    </source>
</evidence>
<evidence type="ECO:0000256" key="2">
    <source>
        <dbReference type="ARBA" id="ARBA00023180"/>
    </source>
</evidence>
<evidence type="ECO:0000256" key="1">
    <source>
        <dbReference type="ARBA" id="ARBA00023157"/>
    </source>
</evidence>
<dbReference type="InterPro" id="IPR039391">
    <property type="entry name" value="Phytocyanin-like"/>
</dbReference>
<reference evidence="6" key="1">
    <citation type="journal article" date="2023" name="Plant J.">
        <title>Genome sequences and population genomics provide insights into the demographic history, inbreeding, and mutation load of two 'living fossil' tree species of Dipteronia.</title>
        <authorList>
            <person name="Feng Y."/>
            <person name="Comes H.P."/>
            <person name="Chen J."/>
            <person name="Zhu S."/>
            <person name="Lu R."/>
            <person name="Zhang X."/>
            <person name="Li P."/>
            <person name="Qiu J."/>
            <person name="Olsen K.M."/>
            <person name="Qiu Y."/>
        </authorList>
    </citation>
    <scope>NUCLEOTIDE SEQUENCE</scope>
    <source>
        <strain evidence="6">KIB01</strain>
    </source>
</reference>
<feature type="signal peptide" evidence="4">
    <location>
        <begin position="1"/>
        <end position="24"/>
    </location>
</feature>
<comment type="caution">
    <text evidence="6">The sequence shown here is derived from an EMBL/GenBank/DDBJ whole genome shotgun (WGS) entry which is preliminary data.</text>
</comment>
<dbReference type="GO" id="GO:0009055">
    <property type="term" value="F:electron transfer activity"/>
    <property type="evidence" value="ECO:0007669"/>
    <property type="project" value="InterPro"/>
</dbReference>
<keyword evidence="4" id="KW-0732">Signal</keyword>
<dbReference type="InterPro" id="IPR003245">
    <property type="entry name" value="Phytocyanin_dom"/>
</dbReference>
<dbReference type="EMBL" id="JANJYI010000004">
    <property type="protein sequence ID" value="KAK2654052.1"/>
    <property type="molecule type" value="Genomic_DNA"/>
</dbReference>
<accession>A0AAD9X792</accession>
<feature type="domain" description="Phytocyanin" evidence="5">
    <location>
        <begin position="27"/>
        <end position="130"/>
    </location>
</feature>
<feature type="chain" id="PRO_5042261725" description="Phytocyanin domain-containing protein" evidence="4">
    <location>
        <begin position="25"/>
        <end position="171"/>
    </location>
</feature>
<keyword evidence="3" id="KW-0812">Transmembrane</keyword>
<dbReference type="SUPFAM" id="SSF49503">
    <property type="entry name" value="Cupredoxins"/>
    <property type="match status" value="1"/>
</dbReference>
<dbReference type="Gene3D" id="2.60.40.420">
    <property type="entry name" value="Cupredoxins - blue copper proteins"/>
    <property type="match status" value="1"/>
</dbReference>
<keyword evidence="3" id="KW-1133">Transmembrane helix</keyword>
<keyword evidence="1" id="KW-1015">Disulfide bond</keyword>
<protein>
    <recommendedName>
        <fullName evidence="5">Phytocyanin domain-containing protein</fullName>
    </recommendedName>
</protein>
<dbReference type="GO" id="GO:0005886">
    <property type="term" value="C:plasma membrane"/>
    <property type="evidence" value="ECO:0007669"/>
    <property type="project" value="TreeGrafter"/>
</dbReference>
<gene>
    <name evidence="6" type="ORF">Ddye_013908</name>
</gene>
<keyword evidence="2" id="KW-0325">Glycoprotein</keyword>
<dbReference type="Pfam" id="PF02298">
    <property type="entry name" value="Cu_bind_like"/>
    <property type="match status" value="1"/>
</dbReference>
<dbReference type="InterPro" id="IPR008972">
    <property type="entry name" value="Cupredoxin"/>
</dbReference>
<evidence type="ECO:0000259" key="5">
    <source>
        <dbReference type="PROSITE" id="PS51485"/>
    </source>
</evidence>
<dbReference type="PROSITE" id="PS51257">
    <property type="entry name" value="PROKAR_LIPOPROTEIN"/>
    <property type="match status" value="1"/>
</dbReference>
<dbReference type="PANTHER" id="PTHR33021:SF264">
    <property type="entry name" value="OS05G0570900 PROTEIN"/>
    <property type="match status" value="1"/>
</dbReference>
<evidence type="ECO:0000256" key="4">
    <source>
        <dbReference type="SAM" id="SignalP"/>
    </source>
</evidence>
<proteinExistence type="predicted"/>
<feature type="transmembrane region" description="Helical" evidence="3">
    <location>
        <begin position="150"/>
        <end position="170"/>
    </location>
</feature>
<name>A0AAD9X792_9ROSI</name>
<dbReference type="FunFam" id="2.60.40.420:FF:000034">
    <property type="entry name" value="Cupredoxin superfamily protein"/>
    <property type="match status" value="1"/>
</dbReference>
<evidence type="ECO:0000313" key="6">
    <source>
        <dbReference type="EMBL" id="KAK2654052.1"/>
    </source>
</evidence>